<accession>A0AAJ6QYT7</accession>
<dbReference type="KEGG" id="goe:100897855"/>
<evidence type="ECO:0000313" key="2">
    <source>
        <dbReference type="RefSeq" id="XP_003748380.1"/>
    </source>
</evidence>
<sequence>MSTPSPSSSSGSSPCLNSVSILQHDKPPTSVQCVRVDERSLCIVRMEDEGDFIPLSCFLEWSSITEKELLSIFEECGLEMSKLTTVGEDVRHSLHETPHHSNEACAMDERLLPLGGAIAYLRIFGMMYEAASLGNYLLKEGLLSENSLIPSPC</sequence>
<dbReference type="AlphaFoldDB" id="A0AAJ6QYT7"/>
<gene>
    <name evidence="2" type="primary">LOC100897855</name>
</gene>
<dbReference type="GeneID" id="100897855"/>
<name>A0AAJ6QYT7_9ACAR</name>
<keyword evidence="1" id="KW-1185">Reference proteome</keyword>
<reference evidence="2" key="1">
    <citation type="submission" date="2025-08" db="UniProtKB">
        <authorList>
            <consortium name="RefSeq"/>
        </authorList>
    </citation>
    <scope>IDENTIFICATION</scope>
</reference>
<organism evidence="1 2">
    <name type="scientific">Galendromus occidentalis</name>
    <name type="common">western predatory mite</name>
    <dbReference type="NCBI Taxonomy" id="34638"/>
    <lineage>
        <taxon>Eukaryota</taxon>
        <taxon>Metazoa</taxon>
        <taxon>Ecdysozoa</taxon>
        <taxon>Arthropoda</taxon>
        <taxon>Chelicerata</taxon>
        <taxon>Arachnida</taxon>
        <taxon>Acari</taxon>
        <taxon>Parasitiformes</taxon>
        <taxon>Mesostigmata</taxon>
        <taxon>Gamasina</taxon>
        <taxon>Phytoseioidea</taxon>
        <taxon>Phytoseiidae</taxon>
        <taxon>Typhlodrominae</taxon>
        <taxon>Galendromus</taxon>
    </lineage>
</organism>
<proteinExistence type="predicted"/>
<evidence type="ECO:0000313" key="1">
    <source>
        <dbReference type="Proteomes" id="UP000694867"/>
    </source>
</evidence>
<dbReference type="RefSeq" id="XP_003748380.1">
    <property type="nucleotide sequence ID" value="XM_003748332.2"/>
</dbReference>
<dbReference type="Proteomes" id="UP000694867">
    <property type="component" value="Unplaced"/>
</dbReference>
<protein>
    <submittedName>
        <fullName evidence="2">Uncharacterized protein LOC100897855</fullName>
    </submittedName>
</protein>